<keyword evidence="5" id="KW-1015">Disulfide bond</keyword>
<comment type="subcellular location">
    <subcellularLocation>
        <location evidence="1">Membrane</location>
        <topology evidence="1">Multi-pass membrane protein</topology>
    </subcellularLocation>
</comment>
<dbReference type="AlphaFoldDB" id="A0AAQ4D7S1"/>
<keyword evidence="8" id="KW-0732">Signal</keyword>
<protein>
    <submittedName>
        <fullName evidence="11">Uncharacterized protein</fullName>
    </submittedName>
</protein>
<dbReference type="Pfam" id="PF00002">
    <property type="entry name" value="7tm_2"/>
    <property type="match status" value="1"/>
</dbReference>
<dbReference type="InterPro" id="IPR000203">
    <property type="entry name" value="GPS"/>
</dbReference>
<evidence type="ECO:0000256" key="3">
    <source>
        <dbReference type="ARBA" id="ARBA00022989"/>
    </source>
</evidence>
<dbReference type="GO" id="GO:0004930">
    <property type="term" value="F:G protein-coupled receptor activity"/>
    <property type="evidence" value="ECO:0007669"/>
    <property type="project" value="InterPro"/>
</dbReference>
<evidence type="ECO:0000256" key="2">
    <source>
        <dbReference type="ARBA" id="ARBA00022692"/>
    </source>
</evidence>
<feature type="domain" description="GAIN-B" evidence="9">
    <location>
        <begin position="318"/>
        <end position="484"/>
    </location>
</feature>
<evidence type="ECO:0000256" key="1">
    <source>
        <dbReference type="ARBA" id="ARBA00004141"/>
    </source>
</evidence>
<evidence type="ECO:0000313" key="12">
    <source>
        <dbReference type="Proteomes" id="UP001321473"/>
    </source>
</evidence>
<evidence type="ECO:0000259" key="10">
    <source>
        <dbReference type="PROSITE" id="PS50227"/>
    </source>
</evidence>
<feature type="region of interest" description="Disordered" evidence="6">
    <location>
        <begin position="349"/>
        <end position="368"/>
    </location>
</feature>
<dbReference type="Gene3D" id="2.60.220.50">
    <property type="match status" value="1"/>
</dbReference>
<organism evidence="11 12">
    <name type="scientific">Amblyomma americanum</name>
    <name type="common">Lone star tick</name>
    <dbReference type="NCBI Taxonomy" id="6943"/>
    <lineage>
        <taxon>Eukaryota</taxon>
        <taxon>Metazoa</taxon>
        <taxon>Ecdysozoa</taxon>
        <taxon>Arthropoda</taxon>
        <taxon>Chelicerata</taxon>
        <taxon>Arachnida</taxon>
        <taxon>Acari</taxon>
        <taxon>Parasitiformes</taxon>
        <taxon>Ixodida</taxon>
        <taxon>Ixodoidea</taxon>
        <taxon>Ixodidae</taxon>
        <taxon>Amblyomminae</taxon>
        <taxon>Amblyomma</taxon>
    </lineage>
</organism>
<evidence type="ECO:0000256" key="7">
    <source>
        <dbReference type="SAM" id="Phobius"/>
    </source>
</evidence>
<dbReference type="InterPro" id="IPR046338">
    <property type="entry name" value="GAIN_dom_sf"/>
</dbReference>
<dbReference type="GO" id="GO:0005886">
    <property type="term" value="C:plasma membrane"/>
    <property type="evidence" value="ECO:0007669"/>
    <property type="project" value="TreeGrafter"/>
</dbReference>
<evidence type="ECO:0000256" key="8">
    <source>
        <dbReference type="SAM" id="SignalP"/>
    </source>
</evidence>
<comment type="caution">
    <text evidence="11">The sequence shown here is derived from an EMBL/GenBank/DDBJ whole genome shotgun (WGS) entry which is preliminary data.</text>
</comment>
<dbReference type="InterPro" id="IPR036445">
    <property type="entry name" value="GPCR_2_extracell_dom_sf"/>
</dbReference>
<evidence type="ECO:0000256" key="5">
    <source>
        <dbReference type="ARBA" id="ARBA00023157"/>
    </source>
</evidence>
<dbReference type="SMART" id="SM00303">
    <property type="entry name" value="GPS"/>
    <property type="match status" value="1"/>
</dbReference>
<sequence>MEARWQHLLCLVAYFTAVQAAEKGATLGPTVAGSPVAKGLLSEPALNASTTTLAPSTISPADEAFQRRLNMLLKEQKLVLPPESNRRYRRATMQKAAEVWALFRENPTTSPEAQNGGPLPEREECESTVYRGIEWPATARQKCAALDCPTGNVGIMTWCCNSRGYWKSPRPNTAQCVQPSVLLLKSQMTSGSKKYLAEIIETVSEFVSSNSLEVGGDLVAIVDLLDSGVVRNNSGDIYAGSIASAAQAQRVGNLTASTVDELLRCDKPWNEVPMQTRHSCATTLLLIMDVAGIILSAASGQKEQTTLNFVNFQMNIISSTTTHVANQTMVLPGPGTVHNRTHSTAQLRLARHPSDESGKPVRESGAGGDGGAVVIVFTEFPHLDKLLHDDGTDAENPKQKLNSPAISIRVGTEAQGLVLGAHVELALPMLINEAENPTCVFWDTLINEWSPEGCEVGRRNETHVVCLCQHLSNFAMLMDLRGALSQDERAMLPLRVITWTGCCASVLCLCLCVAVFGCFRSLRNTRTSIHLNLCICLLIAEIVLMFGLDQTKHKVQIATVCNELLYACSTLVVLVEAGYVNPPWSSAKKLATVFLSQEDKKQTSFMAKEAISGSKED</sequence>
<name>A0AAQ4D7S1_AMBAM</name>
<evidence type="ECO:0000256" key="6">
    <source>
        <dbReference type="SAM" id="MobiDB-lite"/>
    </source>
</evidence>
<evidence type="ECO:0000313" key="11">
    <source>
        <dbReference type="EMBL" id="KAK8758511.1"/>
    </source>
</evidence>
<dbReference type="EMBL" id="JARKHS020034063">
    <property type="protein sequence ID" value="KAK8758511.1"/>
    <property type="molecule type" value="Genomic_DNA"/>
</dbReference>
<dbReference type="Pfam" id="PF01825">
    <property type="entry name" value="GPS"/>
    <property type="match status" value="1"/>
</dbReference>
<dbReference type="PANTHER" id="PTHR12011:SF471">
    <property type="entry name" value="G-PROTEIN COUPLED RECEPTORS FAMILY 2 PROFILE 2 DOMAIN-CONTAINING PROTEIN"/>
    <property type="match status" value="1"/>
</dbReference>
<accession>A0AAQ4D7S1</accession>
<feature type="chain" id="PRO_5043034156" evidence="8">
    <location>
        <begin position="21"/>
        <end position="617"/>
    </location>
</feature>
<proteinExistence type="predicted"/>
<dbReference type="Proteomes" id="UP001321473">
    <property type="component" value="Unassembled WGS sequence"/>
</dbReference>
<feature type="domain" description="G-protein coupled receptors family 2 profile 1" evidence="10">
    <location>
        <begin position="125"/>
        <end position="180"/>
    </location>
</feature>
<dbReference type="InterPro" id="IPR001879">
    <property type="entry name" value="GPCR_2_extracellular_dom"/>
</dbReference>
<feature type="transmembrane region" description="Helical" evidence="7">
    <location>
        <begin position="496"/>
        <end position="519"/>
    </location>
</feature>
<gene>
    <name evidence="11" type="ORF">V5799_003856</name>
</gene>
<feature type="transmembrane region" description="Helical" evidence="7">
    <location>
        <begin position="531"/>
        <end position="548"/>
    </location>
</feature>
<dbReference type="Gene3D" id="4.10.1240.10">
    <property type="entry name" value="GPCR, family 2, extracellular hormone receptor domain"/>
    <property type="match status" value="1"/>
</dbReference>
<keyword evidence="4 7" id="KW-0472">Membrane</keyword>
<dbReference type="SMART" id="SM00008">
    <property type="entry name" value="HormR"/>
    <property type="match status" value="1"/>
</dbReference>
<dbReference type="PROSITE" id="PS50221">
    <property type="entry name" value="GAIN_B"/>
    <property type="match status" value="1"/>
</dbReference>
<evidence type="ECO:0000259" key="9">
    <source>
        <dbReference type="PROSITE" id="PS50221"/>
    </source>
</evidence>
<feature type="signal peptide" evidence="8">
    <location>
        <begin position="1"/>
        <end position="20"/>
    </location>
</feature>
<keyword evidence="3 7" id="KW-1133">Transmembrane helix</keyword>
<reference evidence="11 12" key="1">
    <citation type="journal article" date="2023" name="Arcadia Sci">
        <title>De novo assembly of a long-read Amblyomma americanum tick genome.</title>
        <authorList>
            <person name="Chou S."/>
            <person name="Poskanzer K.E."/>
            <person name="Rollins M."/>
            <person name="Thuy-Boun P.S."/>
        </authorList>
    </citation>
    <scope>NUCLEOTIDE SEQUENCE [LARGE SCALE GENOMIC DNA]</scope>
    <source>
        <strain evidence="11">F_SG_1</strain>
        <tissue evidence="11">Salivary glands</tissue>
    </source>
</reference>
<dbReference type="PROSITE" id="PS50227">
    <property type="entry name" value="G_PROTEIN_RECEP_F2_3"/>
    <property type="match status" value="1"/>
</dbReference>
<dbReference type="InterPro" id="IPR057244">
    <property type="entry name" value="GAIN_B"/>
</dbReference>
<dbReference type="GO" id="GO:0007189">
    <property type="term" value="P:adenylate cyclase-activating G protein-coupled receptor signaling pathway"/>
    <property type="evidence" value="ECO:0007669"/>
    <property type="project" value="TreeGrafter"/>
</dbReference>
<dbReference type="InterPro" id="IPR000832">
    <property type="entry name" value="GPCR_2_secretin-like"/>
</dbReference>
<dbReference type="Gene3D" id="1.20.1070.10">
    <property type="entry name" value="Rhodopsin 7-helix transmembrane proteins"/>
    <property type="match status" value="1"/>
</dbReference>
<feature type="compositionally biased region" description="Basic and acidic residues" evidence="6">
    <location>
        <begin position="352"/>
        <end position="362"/>
    </location>
</feature>
<dbReference type="PANTHER" id="PTHR12011">
    <property type="entry name" value="ADHESION G-PROTEIN COUPLED RECEPTOR"/>
    <property type="match status" value="1"/>
</dbReference>
<keyword evidence="12" id="KW-1185">Reference proteome</keyword>
<keyword evidence="2 7" id="KW-0812">Transmembrane</keyword>
<evidence type="ECO:0000256" key="4">
    <source>
        <dbReference type="ARBA" id="ARBA00023136"/>
    </source>
</evidence>